<dbReference type="PANTHER" id="PTHR33478:SF1">
    <property type="entry name" value="EXTRACELLULAR METALLOPROTEINASE MEP"/>
    <property type="match status" value="1"/>
</dbReference>
<organism evidence="14 15">
    <name type="scientific">Boothiomyces macroporosus</name>
    <dbReference type="NCBI Taxonomy" id="261099"/>
    <lineage>
        <taxon>Eukaryota</taxon>
        <taxon>Fungi</taxon>
        <taxon>Fungi incertae sedis</taxon>
        <taxon>Chytridiomycota</taxon>
        <taxon>Chytridiomycota incertae sedis</taxon>
        <taxon>Chytridiomycetes</taxon>
        <taxon>Rhizophydiales</taxon>
        <taxon>Terramycetaceae</taxon>
        <taxon>Boothiomyces</taxon>
    </lineage>
</organism>
<dbReference type="InterPro" id="IPR050371">
    <property type="entry name" value="Fungal_virulence_M36"/>
</dbReference>
<keyword evidence="5 11" id="KW-0479">Metal-binding</keyword>
<dbReference type="SUPFAM" id="SSF55486">
    <property type="entry name" value="Metalloproteases ('zincins'), catalytic domain"/>
    <property type="match status" value="1"/>
</dbReference>
<evidence type="ECO:0000256" key="10">
    <source>
        <dbReference type="PIRSR" id="PIRSR601842-1"/>
    </source>
</evidence>
<feature type="binding site" evidence="11">
    <location>
        <position position="435"/>
    </location>
    <ligand>
        <name>Zn(2+)</name>
        <dbReference type="ChEBI" id="CHEBI:29105"/>
        <note>catalytic</note>
    </ligand>
</feature>
<sequence length="640" mass="68306">MFFKAAVISGFALAFTERKGKSQERLNSFPAMYSPPNTFKTDFVNNNKRSSPLSTSELSSQAMDWATSNLQATAQDTIVQQTAHLDQQTGLYHCYMLKQSQGLDIVNSVAQMTMSNTGNLIAVGTSWVKTSEAAPVKRETGISCADAVKTLGSSLGVKTNPAGWTVSQNGNTQVFGGVEFAVGNVTCRDALYQTPSSLVNVHDIVAPGKTMYLNAMVGKDGKILGVADWTSSIAYTSEGRVVKRQAIAPPPPTQFLVNQIGDKDPRTTKQSIQNNPEDLKSSVAGWIGNVNVTQGNNVVAAENSANQSPGQAAANVAQGNKNLAVFDNPVDDVNKEPPQYVDASITRAFFLANRYHDIMNNFGFTEAAGNFQEVNASGKGKGGDSVIALVQDGSGTNNANFQTPPDGQNGVMRMFIFTTTQPNRDGASENAVVLHELTHGVSSRLTGGAATANCLNGLESGGLGEGWSDAFAIALETKATNTPQDNVAIGQYVTGDKVKGVRSQPFSTDTTVNTKSFQDVPTTPEVHAIGEVWTSMLFEVMWNMITQNGFDNSFLNPKTPKPDLTKGNAQFIQTLVTAMKIQPCNPSFVQARDAIIAADQQLTNGANKCAITNGFAKRGLGANAKDDKQFVNNFDKFPGC</sequence>
<dbReference type="Pfam" id="PF02128">
    <property type="entry name" value="Peptidase_M36"/>
    <property type="match status" value="1"/>
</dbReference>
<dbReference type="GO" id="GO:0008270">
    <property type="term" value="F:zinc ion binding"/>
    <property type="evidence" value="ECO:0007669"/>
    <property type="project" value="InterPro"/>
</dbReference>
<evidence type="ECO:0000256" key="8">
    <source>
        <dbReference type="ARBA" id="ARBA00023049"/>
    </source>
</evidence>
<dbReference type="Gene3D" id="1.10.390.10">
    <property type="entry name" value="Neutral Protease Domain 2"/>
    <property type="match status" value="1"/>
</dbReference>
<dbReference type="Proteomes" id="UP001210925">
    <property type="component" value="Unassembled WGS sequence"/>
</dbReference>
<evidence type="ECO:0000256" key="11">
    <source>
        <dbReference type="PIRSR" id="PIRSR601842-2"/>
    </source>
</evidence>
<evidence type="ECO:0000256" key="3">
    <source>
        <dbReference type="ARBA" id="ARBA00022525"/>
    </source>
</evidence>
<comment type="similarity">
    <text evidence="2 12">Belongs to the peptidase M36 family.</text>
</comment>
<proteinExistence type="inferred from homology"/>
<dbReference type="GO" id="GO:0004222">
    <property type="term" value="F:metalloendopeptidase activity"/>
    <property type="evidence" value="ECO:0007669"/>
    <property type="project" value="InterPro"/>
</dbReference>
<evidence type="ECO:0000256" key="4">
    <source>
        <dbReference type="ARBA" id="ARBA00022670"/>
    </source>
</evidence>
<comment type="caution">
    <text evidence="14">The sequence shown here is derived from an EMBL/GenBank/DDBJ whole genome shotgun (WGS) entry which is preliminary data.</text>
</comment>
<keyword evidence="9 12" id="KW-0865">Zymogen</keyword>
<dbReference type="PRINTS" id="PR00999">
    <property type="entry name" value="FUNGALYSIN"/>
</dbReference>
<dbReference type="EC" id="3.4.24.-" evidence="12"/>
<evidence type="ECO:0000256" key="7">
    <source>
        <dbReference type="ARBA" id="ARBA00022833"/>
    </source>
</evidence>
<feature type="binding site" evidence="11">
    <location>
        <position position="439"/>
    </location>
    <ligand>
        <name>Zn(2+)</name>
        <dbReference type="ChEBI" id="CHEBI:29105"/>
        <note>catalytic</note>
    </ligand>
</feature>
<feature type="region of interest" description="Disordered" evidence="13">
    <location>
        <begin position="252"/>
        <end position="271"/>
    </location>
</feature>
<dbReference type="GO" id="GO:0006508">
    <property type="term" value="P:proteolysis"/>
    <property type="evidence" value="ECO:0007669"/>
    <property type="project" value="UniProtKB-KW"/>
</dbReference>
<gene>
    <name evidence="14" type="ORF">HK103_001678</name>
</gene>
<evidence type="ECO:0000313" key="14">
    <source>
        <dbReference type="EMBL" id="KAJ3252243.1"/>
    </source>
</evidence>
<evidence type="ECO:0000256" key="5">
    <source>
        <dbReference type="ARBA" id="ARBA00022723"/>
    </source>
</evidence>
<feature type="binding site" evidence="11">
    <location>
        <position position="465"/>
    </location>
    <ligand>
        <name>Zn(2+)</name>
        <dbReference type="ChEBI" id="CHEBI:29105"/>
        <note>catalytic</note>
    </ligand>
</feature>
<dbReference type="CDD" id="cd09596">
    <property type="entry name" value="M36"/>
    <property type="match status" value="1"/>
</dbReference>
<dbReference type="PANTHER" id="PTHR33478">
    <property type="entry name" value="EXTRACELLULAR METALLOPROTEINASE MEP"/>
    <property type="match status" value="1"/>
</dbReference>
<keyword evidence="6 12" id="KW-0378">Hydrolase</keyword>
<feature type="active site" evidence="10">
    <location>
        <position position="436"/>
    </location>
</feature>
<evidence type="ECO:0000256" key="2">
    <source>
        <dbReference type="ARBA" id="ARBA00006006"/>
    </source>
</evidence>
<evidence type="ECO:0000256" key="13">
    <source>
        <dbReference type="SAM" id="MobiDB-lite"/>
    </source>
</evidence>
<keyword evidence="15" id="KW-1185">Reference proteome</keyword>
<dbReference type="AlphaFoldDB" id="A0AAD5UDU7"/>
<evidence type="ECO:0000256" key="9">
    <source>
        <dbReference type="ARBA" id="ARBA00023145"/>
    </source>
</evidence>
<dbReference type="EMBL" id="JADGKB010000149">
    <property type="protein sequence ID" value="KAJ3252243.1"/>
    <property type="molecule type" value="Genomic_DNA"/>
</dbReference>
<dbReference type="InterPro" id="IPR001842">
    <property type="entry name" value="Peptidase_M36"/>
</dbReference>
<keyword evidence="8 12" id="KW-0482">Metalloprotease</keyword>
<keyword evidence="4 12" id="KW-0645">Protease</keyword>
<dbReference type="Gene3D" id="3.10.170.10">
    <property type="match status" value="1"/>
</dbReference>
<protein>
    <recommendedName>
        <fullName evidence="12">Extracellular metalloproteinase</fullName>
        <ecNumber evidence="12">3.4.24.-</ecNumber>
    </recommendedName>
    <alternativeName>
        <fullName evidence="12">Fungalysin</fullName>
    </alternativeName>
</protein>
<evidence type="ECO:0000313" key="15">
    <source>
        <dbReference type="Proteomes" id="UP001210925"/>
    </source>
</evidence>
<comment type="cofactor">
    <cofactor evidence="11">
        <name>Zn(2+)</name>
        <dbReference type="ChEBI" id="CHEBI:29105"/>
    </cofactor>
    <text evidence="11">Binds 1 zinc ion per subunit.</text>
</comment>
<evidence type="ECO:0000256" key="12">
    <source>
        <dbReference type="RuleBase" id="RU364017"/>
    </source>
</evidence>
<reference evidence="14" key="1">
    <citation type="submission" date="2020-05" db="EMBL/GenBank/DDBJ databases">
        <title>Phylogenomic resolution of chytrid fungi.</title>
        <authorList>
            <person name="Stajich J.E."/>
            <person name="Amses K."/>
            <person name="Simmons R."/>
            <person name="Seto K."/>
            <person name="Myers J."/>
            <person name="Bonds A."/>
            <person name="Quandt C.A."/>
            <person name="Barry K."/>
            <person name="Liu P."/>
            <person name="Grigoriev I."/>
            <person name="Longcore J.E."/>
            <person name="James T.Y."/>
        </authorList>
    </citation>
    <scope>NUCLEOTIDE SEQUENCE</scope>
    <source>
        <strain evidence="14">PLAUS21</strain>
    </source>
</reference>
<evidence type="ECO:0000256" key="6">
    <source>
        <dbReference type="ARBA" id="ARBA00022801"/>
    </source>
</evidence>
<keyword evidence="3 12" id="KW-0964">Secreted</keyword>
<dbReference type="InterPro" id="IPR027268">
    <property type="entry name" value="Peptidase_M4/M1_CTD_sf"/>
</dbReference>
<name>A0AAD5UDU7_9FUNG</name>
<accession>A0AAD5UDU7</accession>
<keyword evidence="7 11" id="KW-0862">Zinc</keyword>
<evidence type="ECO:0000256" key="1">
    <source>
        <dbReference type="ARBA" id="ARBA00004613"/>
    </source>
</evidence>
<dbReference type="GO" id="GO:0005615">
    <property type="term" value="C:extracellular space"/>
    <property type="evidence" value="ECO:0007669"/>
    <property type="project" value="InterPro"/>
</dbReference>
<comment type="subcellular location">
    <subcellularLocation>
        <location evidence="1 12">Secreted</location>
    </subcellularLocation>
</comment>